<gene>
    <name evidence="2" type="ordered locus">Rcas_4084</name>
</gene>
<dbReference type="SUPFAM" id="SSF53448">
    <property type="entry name" value="Nucleotide-diphospho-sugar transferases"/>
    <property type="match status" value="1"/>
</dbReference>
<dbReference type="OrthoDB" id="9803871at2"/>
<dbReference type="InterPro" id="IPR029044">
    <property type="entry name" value="Nucleotide-diphossugar_trans"/>
</dbReference>
<dbReference type="EMBL" id="CP000804">
    <property type="protein sequence ID" value="ABU60116.1"/>
    <property type="molecule type" value="Genomic_DNA"/>
</dbReference>
<dbReference type="HOGENOM" id="CLU_029499_0_1_0"/>
<name>A7NRC0_ROSCS</name>
<dbReference type="KEGG" id="rca:Rcas_4084"/>
<keyword evidence="2" id="KW-0808">Transferase</keyword>
<organism evidence="2 3">
    <name type="scientific">Roseiflexus castenholzii (strain DSM 13941 / HLO8)</name>
    <dbReference type="NCBI Taxonomy" id="383372"/>
    <lineage>
        <taxon>Bacteria</taxon>
        <taxon>Bacillati</taxon>
        <taxon>Chloroflexota</taxon>
        <taxon>Chloroflexia</taxon>
        <taxon>Chloroflexales</taxon>
        <taxon>Roseiflexineae</taxon>
        <taxon>Roseiflexaceae</taxon>
        <taxon>Roseiflexus</taxon>
    </lineage>
</organism>
<accession>A7NRC0</accession>
<dbReference type="Gene3D" id="2.160.10.10">
    <property type="entry name" value="Hexapeptide repeat proteins"/>
    <property type="match status" value="1"/>
</dbReference>
<reference evidence="2 3" key="1">
    <citation type="submission" date="2007-08" db="EMBL/GenBank/DDBJ databases">
        <title>Complete sequence of Roseiflexus castenholzii DSM 13941.</title>
        <authorList>
            <consortium name="US DOE Joint Genome Institute"/>
            <person name="Copeland A."/>
            <person name="Lucas S."/>
            <person name="Lapidus A."/>
            <person name="Barry K."/>
            <person name="Glavina del Rio T."/>
            <person name="Dalin E."/>
            <person name="Tice H."/>
            <person name="Pitluck S."/>
            <person name="Thompson L.S."/>
            <person name="Brettin T."/>
            <person name="Bruce D."/>
            <person name="Detter J.C."/>
            <person name="Han C."/>
            <person name="Tapia R."/>
            <person name="Schmutz J."/>
            <person name="Larimer F."/>
            <person name="Land M."/>
            <person name="Hauser L."/>
            <person name="Kyrpides N."/>
            <person name="Mikhailova N."/>
            <person name="Bryant D.A."/>
            <person name="Hanada S."/>
            <person name="Tsukatani Y."/>
            <person name="Richardson P."/>
        </authorList>
    </citation>
    <scope>NUCLEOTIDE SEQUENCE [LARGE SCALE GENOMIC DNA]</scope>
    <source>
        <strain evidence="3">DSM 13941 / HLO8</strain>
    </source>
</reference>
<dbReference type="Gene3D" id="3.90.550.10">
    <property type="entry name" value="Spore Coat Polysaccharide Biosynthesis Protein SpsA, Chain A"/>
    <property type="match status" value="1"/>
</dbReference>
<dbReference type="STRING" id="383372.Rcas_4084"/>
<proteinExistence type="predicted"/>
<evidence type="ECO:0000313" key="3">
    <source>
        <dbReference type="Proteomes" id="UP000000263"/>
    </source>
</evidence>
<dbReference type="CDD" id="cd04181">
    <property type="entry name" value="NTP_transferase"/>
    <property type="match status" value="1"/>
</dbReference>
<dbReference type="AlphaFoldDB" id="A7NRC0"/>
<feature type="domain" description="Nucleotidyl transferase" evidence="1">
    <location>
        <begin position="3"/>
        <end position="231"/>
    </location>
</feature>
<dbReference type="Pfam" id="PF00483">
    <property type="entry name" value="NTP_transferase"/>
    <property type="match status" value="1"/>
</dbReference>
<dbReference type="InterPro" id="IPR005835">
    <property type="entry name" value="NTP_transferase_dom"/>
</dbReference>
<sequence>MKVIIPTAGLGTRLRPHTYSKPKPLVSVAGKPVLGHILDTLTRFPIDEMIFITGYLGNQIADYVTSNYKIPARFIEQTELKGQAHAVYLAREVVDGPTLILFVDTIFEADLSCLTEQDIDGAIFCKEVDDPRRFGVAFTKDGFITRLVEKPVTDESKLAMIGLYYIRDIQWLMRAIEVLMLRNIQTKGEYFLTDALQLMVENGARFTAPTVDVWEDCGKPETVLQTNRYLLDHGRDHVDASRLDGSIIIPPVYIDDTARVINSIIGPYVSIAAGAIVKDSIIRDSIINRDAQIVSATLQSSLIGDHAVVLGDFRELNVGDSSEIRYGRPAH</sequence>
<dbReference type="eggNOG" id="COG1209">
    <property type="taxonomic scope" value="Bacteria"/>
</dbReference>
<protein>
    <submittedName>
        <fullName evidence="2">Nucleotidyl transferase</fullName>
    </submittedName>
</protein>
<dbReference type="GO" id="GO:0016740">
    <property type="term" value="F:transferase activity"/>
    <property type="evidence" value="ECO:0007669"/>
    <property type="project" value="UniProtKB-KW"/>
</dbReference>
<dbReference type="PANTHER" id="PTHR22572">
    <property type="entry name" value="SUGAR-1-PHOSPHATE GUANYL TRANSFERASE"/>
    <property type="match status" value="1"/>
</dbReference>
<evidence type="ECO:0000313" key="2">
    <source>
        <dbReference type="EMBL" id="ABU60116.1"/>
    </source>
</evidence>
<dbReference type="Proteomes" id="UP000000263">
    <property type="component" value="Chromosome"/>
</dbReference>
<evidence type="ECO:0000259" key="1">
    <source>
        <dbReference type="Pfam" id="PF00483"/>
    </source>
</evidence>
<keyword evidence="3" id="KW-1185">Reference proteome</keyword>
<dbReference type="InterPro" id="IPR050486">
    <property type="entry name" value="Mannose-1P_guanyltransferase"/>
</dbReference>
<dbReference type="RefSeq" id="WP_012122537.1">
    <property type="nucleotide sequence ID" value="NC_009767.1"/>
</dbReference>